<dbReference type="InterPro" id="IPR046358">
    <property type="entry name" value="Flagellin_C"/>
</dbReference>
<dbReference type="AlphaFoldDB" id="A0A1S8M9R1"/>
<comment type="function">
    <text evidence="4">Flagellin is the subunit protein which polymerizes to form the filaments of bacterial flagella.</text>
</comment>
<dbReference type="SUPFAM" id="SSF64518">
    <property type="entry name" value="Phase 1 flagellin"/>
    <property type="match status" value="1"/>
</dbReference>
<dbReference type="PRINTS" id="PR00207">
    <property type="entry name" value="FLAGELLIN"/>
</dbReference>
<name>A0A1S8M9R1_9CLOT</name>
<comment type="similarity">
    <text evidence="1 4">Belongs to the bacterial flagellin family.</text>
</comment>
<dbReference type="Gene3D" id="1.20.1330.10">
    <property type="entry name" value="f41 fragment of flagellin, N-terminal domain"/>
    <property type="match status" value="1"/>
</dbReference>
<accession>A0A1S8M9R1</accession>
<keyword evidence="7" id="KW-0969">Cilium</keyword>
<keyword evidence="8" id="KW-1185">Reference proteome</keyword>
<evidence type="ECO:0000313" key="7">
    <source>
        <dbReference type="EMBL" id="URZ11890.1"/>
    </source>
</evidence>
<evidence type="ECO:0000259" key="6">
    <source>
        <dbReference type="Pfam" id="PF00700"/>
    </source>
</evidence>
<dbReference type="Proteomes" id="UP000190951">
    <property type="component" value="Chromosome"/>
</dbReference>
<evidence type="ECO:0000256" key="4">
    <source>
        <dbReference type="RuleBase" id="RU362073"/>
    </source>
</evidence>
<evidence type="ECO:0000256" key="2">
    <source>
        <dbReference type="ARBA" id="ARBA00020110"/>
    </source>
</evidence>
<dbReference type="PANTHER" id="PTHR42792">
    <property type="entry name" value="FLAGELLIN"/>
    <property type="match status" value="1"/>
</dbReference>
<dbReference type="Pfam" id="PF00700">
    <property type="entry name" value="Flagellin_C"/>
    <property type="match status" value="1"/>
</dbReference>
<keyword evidence="7" id="KW-0282">Flagellum</keyword>
<dbReference type="InterPro" id="IPR001029">
    <property type="entry name" value="Flagellin_N"/>
</dbReference>
<dbReference type="GO" id="GO:0009288">
    <property type="term" value="C:bacterial-type flagellum"/>
    <property type="evidence" value="ECO:0007669"/>
    <property type="project" value="UniProtKB-SubCell"/>
</dbReference>
<dbReference type="InterPro" id="IPR042187">
    <property type="entry name" value="Flagellin_C_sub2"/>
</dbReference>
<reference evidence="7 8" key="1">
    <citation type="submission" date="2022-04" db="EMBL/GenBank/DDBJ databases">
        <title>Genome sequence of C. roseum typestrain.</title>
        <authorList>
            <person name="Poehlein A."/>
            <person name="Schoch T."/>
            <person name="Duerre P."/>
            <person name="Daniel R."/>
        </authorList>
    </citation>
    <scope>NUCLEOTIDE SEQUENCE [LARGE SCALE GENOMIC DNA]</scope>
    <source>
        <strain evidence="7 8">DSM 7320</strain>
    </source>
</reference>
<dbReference type="EMBL" id="CP096983">
    <property type="protein sequence ID" value="URZ11890.1"/>
    <property type="molecule type" value="Genomic_DNA"/>
</dbReference>
<evidence type="ECO:0000259" key="5">
    <source>
        <dbReference type="Pfam" id="PF00669"/>
    </source>
</evidence>
<evidence type="ECO:0000256" key="1">
    <source>
        <dbReference type="ARBA" id="ARBA00005709"/>
    </source>
</evidence>
<dbReference type="Pfam" id="PF00669">
    <property type="entry name" value="Flagellin_N"/>
    <property type="match status" value="1"/>
</dbReference>
<keyword evidence="7" id="KW-0966">Cell projection</keyword>
<dbReference type="KEGG" id="crw:CROST_026070"/>
<keyword evidence="3 4" id="KW-0975">Bacterial flagellum</keyword>
<dbReference type="Gene3D" id="6.10.10.10">
    <property type="entry name" value="Flagellar export chaperone, C-terminal domain"/>
    <property type="match status" value="1"/>
</dbReference>
<sequence>MVINHSSILQMLVNRDVSINAQRSKNAEKMDSGSIMNRASEDCSGLAIYKDIHMRIAGLDVAKRNTQDGISIMQTIDGGLQDTEKQIGRIKQLAVQSLNGNLTDTDRKQIQVEIDQIKKGIDSTAKDTQFNGINILGQDASLKIKVLDNPDVNFNLNLYDCSTSALGISDLDLTSTGNANAALSKADQAFDKVSHYLVKNGSGQNSLQQISETLTNMSYNFNATESNINDTEMASGQMEQTRLSMLQDATSAIFSQVTSINKNSLSVLGA</sequence>
<protein>
    <recommendedName>
        <fullName evidence="2 4">Flagellin</fullName>
    </recommendedName>
</protein>
<dbReference type="STRING" id="84029.CROST_23780"/>
<gene>
    <name evidence="7" type="primary">flaB3</name>
    <name evidence="7" type="ORF">CROST_026070</name>
</gene>
<feature type="domain" description="Flagellin C-terminal" evidence="6">
    <location>
        <begin position="184"/>
        <end position="266"/>
    </location>
</feature>
<keyword evidence="4" id="KW-0964">Secreted</keyword>
<organism evidence="7 8">
    <name type="scientific">Clostridium felsineum</name>
    <dbReference type="NCBI Taxonomy" id="36839"/>
    <lineage>
        <taxon>Bacteria</taxon>
        <taxon>Bacillati</taxon>
        <taxon>Bacillota</taxon>
        <taxon>Clostridia</taxon>
        <taxon>Eubacteriales</taxon>
        <taxon>Clostridiaceae</taxon>
        <taxon>Clostridium</taxon>
    </lineage>
</organism>
<dbReference type="GO" id="GO:0005576">
    <property type="term" value="C:extracellular region"/>
    <property type="evidence" value="ECO:0007669"/>
    <property type="project" value="UniProtKB-SubCell"/>
</dbReference>
<evidence type="ECO:0000256" key="3">
    <source>
        <dbReference type="ARBA" id="ARBA00023143"/>
    </source>
</evidence>
<dbReference type="GO" id="GO:0005198">
    <property type="term" value="F:structural molecule activity"/>
    <property type="evidence" value="ECO:0007669"/>
    <property type="project" value="UniProtKB-UniRule"/>
</dbReference>
<proteinExistence type="inferred from homology"/>
<comment type="subcellular location">
    <subcellularLocation>
        <location evidence="4">Secreted</location>
    </subcellularLocation>
    <subcellularLocation>
        <location evidence="4">Bacterial flagellum</location>
    </subcellularLocation>
</comment>
<dbReference type="InterPro" id="IPR001492">
    <property type="entry name" value="Flagellin"/>
</dbReference>
<feature type="domain" description="Flagellin N-terminal" evidence="5">
    <location>
        <begin position="5"/>
        <end position="137"/>
    </location>
</feature>
<dbReference type="RefSeq" id="WP_077833653.1">
    <property type="nucleotide sequence ID" value="NZ_CP096983.1"/>
</dbReference>
<dbReference type="PANTHER" id="PTHR42792:SF2">
    <property type="entry name" value="FLAGELLIN"/>
    <property type="match status" value="1"/>
</dbReference>
<evidence type="ECO:0000313" key="8">
    <source>
        <dbReference type="Proteomes" id="UP000190951"/>
    </source>
</evidence>